<evidence type="ECO:0000313" key="2">
    <source>
        <dbReference type="Proteomes" id="UP001527882"/>
    </source>
</evidence>
<protein>
    <submittedName>
        <fullName evidence="1">Uncharacterized protein</fullName>
    </submittedName>
</protein>
<name>A0ABT4Q2M5_9BACL</name>
<dbReference type="RefSeq" id="WP_269879434.1">
    <property type="nucleotide sequence ID" value="NZ_JAQAGZ010000001.1"/>
</dbReference>
<accession>A0ABT4Q2M5</accession>
<dbReference type="EMBL" id="JAQAGZ010000001">
    <property type="protein sequence ID" value="MCZ8511063.1"/>
    <property type="molecule type" value="Genomic_DNA"/>
</dbReference>
<comment type="caution">
    <text evidence="1">The sequence shown here is derived from an EMBL/GenBank/DDBJ whole genome shotgun (WGS) entry which is preliminary data.</text>
</comment>
<keyword evidence="2" id="KW-1185">Reference proteome</keyword>
<reference evidence="1 2" key="1">
    <citation type="submission" date="2022-12" db="EMBL/GenBank/DDBJ databases">
        <title>Draft genome sequence of Paenibacillus sp. dW9.</title>
        <authorList>
            <person name="Choi E.-W."/>
            <person name="Kim D.-U."/>
        </authorList>
    </citation>
    <scope>NUCLEOTIDE SEQUENCE [LARGE SCALE GENOMIC DNA]</scope>
    <source>
        <strain evidence="2">dW9</strain>
    </source>
</reference>
<sequence>MPALLLSGKPIPMPEELRLIAEEWNAEVAEVPEGYLILPEYMMRIHGIRVEEEAGGWRFLREADATTWEDFLLLHMTHRIASKHGLLLELEGVRAARLLEPAPELFATFDLYVEQVLAKEDGLVRDIKKNWIYSHRRRSVR</sequence>
<dbReference type="Proteomes" id="UP001527882">
    <property type="component" value="Unassembled WGS sequence"/>
</dbReference>
<evidence type="ECO:0000313" key="1">
    <source>
        <dbReference type="EMBL" id="MCZ8511063.1"/>
    </source>
</evidence>
<organism evidence="1 2">
    <name type="scientific">Paenibacillus gyeongsangnamensis</name>
    <dbReference type="NCBI Taxonomy" id="3388067"/>
    <lineage>
        <taxon>Bacteria</taxon>
        <taxon>Bacillati</taxon>
        <taxon>Bacillota</taxon>
        <taxon>Bacilli</taxon>
        <taxon>Bacillales</taxon>
        <taxon>Paenibacillaceae</taxon>
        <taxon>Paenibacillus</taxon>
    </lineage>
</organism>
<gene>
    <name evidence="1" type="ORF">O9H85_01150</name>
</gene>
<proteinExistence type="predicted"/>